<accession>A0ABW4P2P0</accession>
<dbReference type="PROSITE" id="PS50110">
    <property type="entry name" value="RESPONSE_REGULATORY"/>
    <property type="match status" value="1"/>
</dbReference>
<feature type="domain" description="Response regulatory" evidence="3">
    <location>
        <begin position="13"/>
        <end position="129"/>
    </location>
</feature>
<dbReference type="GO" id="GO:0004722">
    <property type="term" value="F:protein serine/threonine phosphatase activity"/>
    <property type="evidence" value="ECO:0007669"/>
    <property type="project" value="UniProtKB-EC"/>
</dbReference>
<reference evidence="5" key="1">
    <citation type="journal article" date="2019" name="Int. J. Syst. Evol. Microbiol.">
        <title>The Global Catalogue of Microorganisms (GCM) 10K type strain sequencing project: providing services to taxonomists for standard genome sequencing and annotation.</title>
        <authorList>
            <consortium name="The Broad Institute Genomics Platform"/>
            <consortium name="The Broad Institute Genome Sequencing Center for Infectious Disease"/>
            <person name="Wu L."/>
            <person name="Ma J."/>
        </authorList>
    </citation>
    <scope>NUCLEOTIDE SEQUENCE [LARGE SCALE GENOMIC DNA]</scope>
    <source>
        <strain evidence="5">DT72</strain>
    </source>
</reference>
<dbReference type="Proteomes" id="UP001597286">
    <property type="component" value="Unassembled WGS sequence"/>
</dbReference>
<sequence>MNNSGPGAYDQVTVLLIEDDPGDALLVEEMAHDAMTGIELVWTKSLEQARGYLGGSTPDCILLDLHLPDARGLDALAALRRSAGDAPIVVMTGLAEDRTGLAAVAAGAQDYLVKGRVDADLFNRSVRYAIERTRAEAHAAALRASERRSQENARLERGLLPVPLLRSTSVDVVARYRPSRTHGLLGGDFYDVVETEDGAVHIVIGDICGHGPDEAALGVSLRIAWRTTVLGGLVGEEAMRTLEEVLVAERPQSHIFATVTTVVLLPDRASMRVLRAGHPGMLLRSPDGVRWLEVPGGPALGLRRTRGNWTVHEQAIDDRTAIVLFTDGLFEAPIGAGERLGEERLLAFAQACTSAEADDFVDAAIGHVEDLATDHGGLTDDIAVVHVQWAKNGEQR</sequence>
<dbReference type="SMART" id="SM00331">
    <property type="entry name" value="PP2C_SIG"/>
    <property type="match status" value="1"/>
</dbReference>
<dbReference type="InterPro" id="IPR052016">
    <property type="entry name" value="Bact_Sigma-Reg"/>
</dbReference>
<dbReference type="PANTHER" id="PTHR43156:SF2">
    <property type="entry name" value="STAGE II SPORULATION PROTEIN E"/>
    <property type="match status" value="1"/>
</dbReference>
<evidence type="ECO:0000259" key="3">
    <source>
        <dbReference type="PROSITE" id="PS50110"/>
    </source>
</evidence>
<proteinExistence type="predicted"/>
<evidence type="ECO:0000256" key="1">
    <source>
        <dbReference type="ARBA" id="ARBA00022801"/>
    </source>
</evidence>
<dbReference type="Pfam" id="PF07228">
    <property type="entry name" value="SpoIIE"/>
    <property type="match status" value="1"/>
</dbReference>
<dbReference type="CDD" id="cd00156">
    <property type="entry name" value="REC"/>
    <property type="match status" value="1"/>
</dbReference>
<name>A0ABW4P2P0_9NOCA</name>
<dbReference type="Gene3D" id="3.40.50.2300">
    <property type="match status" value="1"/>
</dbReference>
<keyword evidence="1 4" id="KW-0378">Hydrolase</keyword>
<dbReference type="EMBL" id="JBHUFB010000009">
    <property type="protein sequence ID" value="MFD1812388.1"/>
    <property type="molecule type" value="Genomic_DNA"/>
</dbReference>
<organism evidence="4 5">
    <name type="scientific">Rhodococcus gannanensis</name>
    <dbReference type="NCBI Taxonomy" id="1960308"/>
    <lineage>
        <taxon>Bacteria</taxon>
        <taxon>Bacillati</taxon>
        <taxon>Actinomycetota</taxon>
        <taxon>Actinomycetes</taxon>
        <taxon>Mycobacteriales</taxon>
        <taxon>Nocardiaceae</taxon>
        <taxon>Rhodococcus</taxon>
    </lineage>
</organism>
<dbReference type="SMART" id="SM00448">
    <property type="entry name" value="REC"/>
    <property type="match status" value="1"/>
</dbReference>
<gene>
    <name evidence="4" type="ORF">ACFSJG_09210</name>
</gene>
<dbReference type="InterPro" id="IPR011006">
    <property type="entry name" value="CheY-like_superfamily"/>
</dbReference>
<evidence type="ECO:0000256" key="2">
    <source>
        <dbReference type="PROSITE-ProRule" id="PRU00169"/>
    </source>
</evidence>
<dbReference type="SUPFAM" id="SSF81606">
    <property type="entry name" value="PP2C-like"/>
    <property type="match status" value="1"/>
</dbReference>
<dbReference type="InterPro" id="IPR001789">
    <property type="entry name" value="Sig_transdc_resp-reg_receiver"/>
</dbReference>
<evidence type="ECO:0000313" key="4">
    <source>
        <dbReference type="EMBL" id="MFD1812388.1"/>
    </source>
</evidence>
<keyword evidence="2" id="KW-0597">Phosphoprotein</keyword>
<dbReference type="Gene3D" id="3.60.40.10">
    <property type="entry name" value="PPM-type phosphatase domain"/>
    <property type="match status" value="1"/>
</dbReference>
<protein>
    <submittedName>
        <fullName evidence="4">PP2C family protein-serine/threonine phosphatase</fullName>
        <ecNumber evidence="4">3.1.3.16</ecNumber>
    </submittedName>
</protein>
<dbReference type="EC" id="3.1.3.16" evidence="4"/>
<dbReference type="PANTHER" id="PTHR43156">
    <property type="entry name" value="STAGE II SPORULATION PROTEIN E-RELATED"/>
    <property type="match status" value="1"/>
</dbReference>
<dbReference type="SUPFAM" id="SSF52172">
    <property type="entry name" value="CheY-like"/>
    <property type="match status" value="1"/>
</dbReference>
<evidence type="ECO:0000313" key="5">
    <source>
        <dbReference type="Proteomes" id="UP001597286"/>
    </source>
</evidence>
<keyword evidence="5" id="KW-1185">Reference proteome</keyword>
<dbReference type="RefSeq" id="WP_378484893.1">
    <property type="nucleotide sequence ID" value="NZ_JBHUFB010000009.1"/>
</dbReference>
<dbReference type="InterPro" id="IPR001932">
    <property type="entry name" value="PPM-type_phosphatase-like_dom"/>
</dbReference>
<feature type="modified residue" description="4-aspartylphosphate" evidence="2">
    <location>
        <position position="64"/>
    </location>
</feature>
<dbReference type="Pfam" id="PF00072">
    <property type="entry name" value="Response_reg"/>
    <property type="match status" value="1"/>
</dbReference>
<comment type="caution">
    <text evidence="4">The sequence shown here is derived from an EMBL/GenBank/DDBJ whole genome shotgun (WGS) entry which is preliminary data.</text>
</comment>
<dbReference type="InterPro" id="IPR036457">
    <property type="entry name" value="PPM-type-like_dom_sf"/>
</dbReference>